<dbReference type="Proteomes" id="UP000474159">
    <property type="component" value="Unassembled WGS sequence"/>
</dbReference>
<keyword evidence="2" id="KW-1185">Reference proteome</keyword>
<accession>A0A6L3T023</accession>
<organism evidence="1 2">
    <name type="scientific">Methylobacterium soli</name>
    <dbReference type="NCBI Taxonomy" id="553447"/>
    <lineage>
        <taxon>Bacteria</taxon>
        <taxon>Pseudomonadati</taxon>
        <taxon>Pseudomonadota</taxon>
        <taxon>Alphaproteobacteria</taxon>
        <taxon>Hyphomicrobiales</taxon>
        <taxon>Methylobacteriaceae</taxon>
        <taxon>Methylobacterium</taxon>
    </lineage>
</organism>
<reference evidence="1 2" key="1">
    <citation type="submission" date="2019-09" db="EMBL/GenBank/DDBJ databases">
        <title>YIM 48816 draft genome.</title>
        <authorList>
            <person name="Jiang L."/>
        </authorList>
    </citation>
    <scope>NUCLEOTIDE SEQUENCE [LARGE SCALE GENOMIC DNA]</scope>
    <source>
        <strain evidence="1 2">YIM 48816</strain>
    </source>
</reference>
<evidence type="ECO:0000313" key="2">
    <source>
        <dbReference type="Proteomes" id="UP000474159"/>
    </source>
</evidence>
<dbReference type="OrthoDB" id="10019045at2"/>
<dbReference type="EMBL" id="VZZK01000017">
    <property type="protein sequence ID" value="KAB1077849.1"/>
    <property type="molecule type" value="Genomic_DNA"/>
</dbReference>
<name>A0A6L3T023_9HYPH</name>
<protein>
    <submittedName>
        <fullName evidence="1">Uncharacterized protein</fullName>
    </submittedName>
</protein>
<sequence>MTGWSLVYIDKYVPRTKVGGKVLILVDALENFLPGGNPLFRGEGSPFALGLLFQWNEGSPYDLGSDDWKRFGSELVDAFRGHLKATGAYDTVTTLEDALAWSKTVEGQAFFDQHIPSPGRQRRFAVYAK</sequence>
<dbReference type="RefSeq" id="WP_151001335.1">
    <property type="nucleotide sequence ID" value="NZ_BPQY01000538.1"/>
</dbReference>
<dbReference type="AlphaFoldDB" id="A0A6L3T023"/>
<proteinExistence type="predicted"/>
<comment type="caution">
    <text evidence="1">The sequence shown here is derived from an EMBL/GenBank/DDBJ whole genome shotgun (WGS) entry which is preliminary data.</text>
</comment>
<gene>
    <name evidence="1" type="ORF">F6X53_16670</name>
</gene>
<evidence type="ECO:0000313" key="1">
    <source>
        <dbReference type="EMBL" id="KAB1077849.1"/>
    </source>
</evidence>